<evidence type="ECO:0000259" key="4">
    <source>
        <dbReference type="Pfam" id="PF01408"/>
    </source>
</evidence>
<dbReference type="InterPro" id="IPR000683">
    <property type="entry name" value="Gfo/Idh/MocA-like_OxRdtase_N"/>
</dbReference>
<dbReference type="PANTHER" id="PTHR22604">
    <property type="entry name" value="OXIDOREDUCTASES"/>
    <property type="match status" value="1"/>
</dbReference>
<evidence type="ECO:0000256" key="2">
    <source>
        <dbReference type="ARBA" id="ARBA00023002"/>
    </source>
</evidence>
<evidence type="ECO:0000256" key="3">
    <source>
        <dbReference type="ARBA" id="ARBA00023027"/>
    </source>
</evidence>
<proteinExistence type="inferred from homology"/>
<dbReference type="SUPFAM" id="SSF51735">
    <property type="entry name" value="NAD(P)-binding Rossmann-fold domains"/>
    <property type="match status" value="1"/>
</dbReference>
<dbReference type="Gene3D" id="3.40.50.720">
    <property type="entry name" value="NAD(P)-binding Rossmann-like Domain"/>
    <property type="match status" value="1"/>
</dbReference>
<dbReference type="AlphaFoldDB" id="A0A0U3FXC7"/>
<dbReference type="KEGG" id="psul:AU252_00205"/>
<accession>A0A0U3FXC7</accession>
<dbReference type="Proteomes" id="UP000065151">
    <property type="component" value="Chromosome"/>
</dbReference>
<dbReference type="EMBL" id="CP013747">
    <property type="protein sequence ID" value="ALV43671.1"/>
    <property type="molecule type" value="Genomic_DNA"/>
</dbReference>
<dbReference type="PANTHER" id="PTHR22604:SF105">
    <property type="entry name" value="TRANS-1,2-DIHYDROBENZENE-1,2-DIOL DEHYDROGENASE"/>
    <property type="match status" value="1"/>
</dbReference>
<sequence length="343" mass="35755">MTLPVPRTILADSVPSLRWGVLGTGIAARFVNALHAHTGQRAVAVAARDAAKTHVFAAEHGIPKVHISPSALIADPTVDVVYIATPHPMHHDLALEAIQAGKHVLIEKPVAMTANETHAITRAGHAAGVLVMEAMWTRYLPQSDIVRQLLAAGAIGEVKLVRADFGFIMPFDASHRLWNAELGGGALLDAGIYPISFASSILGSPTSICASGELGPNGVDARADLLLTSASGATALASTSLVTSTPVVASIMGTAGRIELASPFCGPSAVTLTIGSFGSEESVTWRDETFKTLHEGLGYQATAFASYVAEGRTESPLHPHNEMISIMATIDEARRQIAAGAPS</sequence>
<gene>
    <name evidence="6" type="ORF">AU252_00205</name>
</gene>
<organism evidence="6">
    <name type="scientific">Pseudarthrobacter sulfonivorans</name>
    <dbReference type="NCBI Taxonomy" id="121292"/>
    <lineage>
        <taxon>Bacteria</taxon>
        <taxon>Bacillati</taxon>
        <taxon>Actinomycetota</taxon>
        <taxon>Actinomycetes</taxon>
        <taxon>Micrococcales</taxon>
        <taxon>Micrococcaceae</taxon>
        <taxon>Pseudarthrobacter</taxon>
    </lineage>
</organism>
<reference evidence="6 7" key="1">
    <citation type="submission" date="2015-12" db="EMBL/GenBank/DDBJ databases">
        <authorList>
            <person name="Shamseldin A."/>
            <person name="Moawad H."/>
            <person name="Abd El-Rahim W.M."/>
            <person name="Sadowsky M.J."/>
        </authorList>
    </citation>
    <scope>NUCLEOTIDE SEQUENCE [LARGE SCALE GENOMIC DNA]</scope>
    <source>
        <strain evidence="6 7">Ar51</strain>
    </source>
</reference>
<dbReference type="STRING" id="121292.AU252_00205"/>
<dbReference type="SUPFAM" id="SSF55347">
    <property type="entry name" value="Glyceraldehyde-3-phosphate dehydrogenase-like, C-terminal domain"/>
    <property type="match status" value="1"/>
</dbReference>
<feature type="domain" description="Gfo/Idh/MocA-like oxidoreductase N-terminal" evidence="4">
    <location>
        <begin position="17"/>
        <end position="133"/>
    </location>
</feature>
<evidence type="ECO:0000313" key="6">
    <source>
        <dbReference type="EMBL" id="ALV43671.1"/>
    </source>
</evidence>
<protein>
    <submittedName>
        <fullName evidence="6">Oxidoreductase</fullName>
    </submittedName>
</protein>
<dbReference type="Gene3D" id="3.30.360.10">
    <property type="entry name" value="Dihydrodipicolinate Reductase, domain 2"/>
    <property type="match status" value="1"/>
</dbReference>
<comment type="similarity">
    <text evidence="1">Belongs to the Gfo/Idh/MocA family.</text>
</comment>
<keyword evidence="3" id="KW-0520">NAD</keyword>
<dbReference type="InterPro" id="IPR050984">
    <property type="entry name" value="Gfo/Idh/MocA_domain"/>
</dbReference>
<evidence type="ECO:0000259" key="5">
    <source>
        <dbReference type="Pfam" id="PF22725"/>
    </source>
</evidence>
<name>A0A0U3FXC7_9MICC</name>
<evidence type="ECO:0000256" key="1">
    <source>
        <dbReference type="ARBA" id="ARBA00010928"/>
    </source>
</evidence>
<dbReference type="InterPro" id="IPR036291">
    <property type="entry name" value="NAD(P)-bd_dom_sf"/>
</dbReference>
<keyword evidence="2" id="KW-0560">Oxidoreductase</keyword>
<dbReference type="GO" id="GO:0000166">
    <property type="term" value="F:nucleotide binding"/>
    <property type="evidence" value="ECO:0007669"/>
    <property type="project" value="InterPro"/>
</dbReference>
<dbReference type="Pfam" id="PF01408">
    <property type="entry name" value="GFO_IDH_MocA"/>
    <property type="match status" value="1"/>
</dbReference>
<dbReference type="Pfam" id="PF22725">
    <property type="entry name" value="GFO_IDH_MocA_C3"/>
    <property type="match status" value="1"/>
</dbReference>
<evidence type="ECO:0000313" key="7">
    <source>
        <dbReference type="Proteomes" id="UP000065151"/>
    </source>
</evidence>
<dbReference type="GO" id="GO:0016491">
    <property type="term" value="F:oxidoreductase activity"/>
    <property type="evidence" value="ECO:0007669"/>
    <property type="project" value="UniProtKB-KW"/>
</dbReference>
<dbReference type="InterPro" id="IPR055170">
    <property type="entry name" value="GFO_IDH_MocA-like_dom"/>
</dbReference>
<feature type="domain" description="GFO/IDH/MocA-like oxidoreductase" evidence="5">
    <location>
        <begin position="146"/>
        <end position="259"/>
    </location>
</feature>